<keyword evidence="3" id="KW-1185">Reference proteome</keyword>
<dbReference type="Proteomes" id="UP001172155">
    <property type="component" value="Unassembled WGS sequence"/>
</dbReference>
<evidence type="ECO:0000313" key="2">
    <source>
        <dbReference type="EMBL" id="KAK0749544.1"/>
    </source>
</evidence>
<sequence>MLSIYLRKCKSDPAFWGYVDQLGGPTTDEQSRSLFPPPLTQPPASSHHSISTHQNPLTLHRPSTRKSKETSSGVASIIDI</sequence>
<evidence type="ECO:0000256" key="1">
    <source>
        <dbReference type="SAM" id="MobiDB-lite"/>
    </source>
</evidence>
<dbReference type="AlphaFoldDB" id="A0AA40F204"/>
<feature type="compositionally biased region" description="Polar residues" evidence="1">
    <location>
        <begin position="42"/>
        <end position="57"/>
    </location>
</feature>
<name>A0AA40F204_9PEZI</name>
<protein>
    <submittedName>
        <fullName evidence="2">Uncharacterized protein</fullName>
    </submittedName>
</protein>
<reference evidence="2" key="1">
    <citation type="submission" date="2023-06" db="EMBL/GenBank/DDBJ databases">
        <title>Genome-scale phylogeny and comparative genomics of the fungal order Sordariales.</title>
        <authorList>
            <consortium name="Lawrence Berkeley National Laboratory"/>
            <person name="Hensen N."/>
            <person name="Bonometti L."/>
            <person name="Westerberg I."/>
            <person name="Brannstrom I.O."/>
            <person name="Guillou S."/>
            <person name="Cros-Aarteil S."/>
            <person name="Calhoun S."/>
            <person name="Haridas S."/>
            <person name="Kuo A."/>
            <person name="Mondo S."/>
            <person name="Pangilinan J."/>
            <person name="Riley R."/>
            <person name="LaButti K."/>
            <person name="Andreopoulos B."/>
            <person name="Lipzen A."/>
            <person name="Chen C."/>
            <person name="Yanf M."/>
            <person name="Daum C."/>
            <person name="Ng V."/>
            <person name="Clum A."/>
            <person name="Steindorff A."/>
            <person name="Ohm R."/>
            <person name="Martin F."/>
            <person name="Silar P."/>
            <person name="Natvig D."/>
            <person name="Lalanne C."/>
            <person name="Gautier V."/>
            <person name="Ament-velasquez S.L."/>
            <person name="Kruys A."/>
            <person name="Hutchinson M.I."/>
            <person name="Powell A.J."/>
            <person name="Barry K."/>
            <person name="Miller A.N."/>
            <person name="Grigoriev I.V."/>
            <person name="Debuchy R."/>
            <person name="Gladieux P."/>
            <person name="Thoren M.H."/>
            <person name="Johannesson H."/>
        </authorList>
    </citation>
    <scope>NUCLEOTIDE SEQUENCE</scope>
    <source>
        <strain evidence="2">SMH3187-1</strain>
    </source>
</reference>
<dbReference type="EMBL" id="JAUKUD010000003">
    <property type="protein sequence ID" value="KAK0749544.1"/>
    <property type="molecule type" value="Genomic_DNA"/>
</dbReference>
<accession>A0AA40F204</accession>
<comment type="caution">
    <text evidence="2">The sequence shown here is derived from an EMBL/GenBank/DDBJ whole genome shotgun (WGS) entry which is preliminary data.</text>
</comment>
<feature type="region of interest" description="Disordered" evidence="1">
    <location>
        <begin position="26"/>
        <end position="80"/>
    </location>
</feature>
<gene>
    <name evidence="2" type="ORF">B0T18DRAFT_406954</name>
</gene>
<organism evidence="2 3">
    <name type="scientific">Schizothecium vesticola</name>
    <dbReference type="NCBI Taxonomy" id="314040"/>
    <lineage>
        <taxon>Eukaryota</taxon>
        <taxon>Fungi</taxon>
        <taxon>Dikarya</taxon>
        <taxon>Ascomycota</taxon>
        <taxon>Pezizomycotina</taxon>
        <taxon>Sordariomycetes</taxon>
        <taxon>Sordariomycetidae</taxon>
        <taxon>Sordariales</taxon>
        <taxon>Schizotheciaceae</taxon>
        <taxon>Schizothecium</taxon>
    </lineage>
</organism>
<evidence type="ECO:0000313" key="3">
    <source>
        <dbReference type="Proteomes" id="UP001172155"/>
    </source>
</evidence>
<proteinExistence type="predicted"/>